<keyword evidence="2" id="KW-1185">Reference proteome</keyword>
<evidence type="ECO:0000313" key="2">
    <source>
        <dbReference type="Proteomes" id="UP001165063"/>
    </source>
</evidence>
<dbReference type="OrthoDB" id="3598904at2759"/>
<evidence type="ECO:0000313" key="1">
    <source>
        <dbReference type="EMBL" id="GME77195.1"/>
    </source>
</evidence>
<name>A0A9W6T5V8_AMBMO</name>
<organism evidence="1 2">
    <name type="scientific">Ambrosiozyma monospora</name>
    <name type="common">Yeast</name>
    <name type="synonym">Endomycopsis monosporus</name>
    <dbReference type="NCBI Taxonomy" id="43982"/>
    <lineage>
        <taxon>Eukaryota</taxon>
        <taxon>Fungi</taxon>
        <taxon>Dikarya</taxon>
        <taxon>Ascomycota</taxon>
        <taxon>Saccharomycotina</taxon>
        <taxon>Pichiomycetes</taxon>
        <taxon>Pichiales</taxon>
        <taxon>Pichiaceae</taxon>
        <taxon>Ambrosiozyma</taxon>
    </lineage>
</organism>
<proteinExistence type="predicted"/>
<reference evidence="1" key="1">
    <citation type="submission" date="2023-04" db="EMBL/GenBank/DDBJ databases">
        <title>Ambrosiozyma monospora NBRC 1965.</title>
        <authorList>
            <person name="Ichikawa N."/>
            <person name="Sato H."/>
            <person name="Tonouchi N."/>
        </authorList>
    </citation>
    <scope>NUCLEOTIDE SEQUENCE</scope>
    <source>
        <strain evidence="1">NBRC 1965</strain>
    </source>
</reference>
<accession>A0A9W6T5V8</accession>
<protein>
    <submittedName>
        <fullName evidence="1">Unnamed protein product</fullName>
    </submittedName>
</protein>
<dbReference type="EMBL" id="BSXU01012440">
    <property type="protein sequence ID" value="GME77195.1"/>
    <property type="molecule type" value="Genomic_DNA"/>
</dbReference>
<comment type="caution">
    <text evidence="1">The sequence shown here is derived from an EMBL/GenBank/DDBJ whole genome shotgun (WGS) entry which is preliminary data.</text>
</comment>
<dbReference type="Pfam" id="PF11951">
    <property type="entry name" value="Fungal_trans_2"/>
    <property type="match status" value="1"/>
</dbReference>
<sequence length="336" mass="38178">MPHGQREKEEYSNAIIQERKKNAIVFNKFFERIGPTITNTNITTTTAATIANNPNPSNYTLTIEQLPLETSSITDITSVIQQGYTISPSERTLLESFLYNYTQSLLTCDKNVVQYLASPFEVFKEFKPFLSEELYDCPAHWMNNPVMGAALPAFELAAKASWLALQLPLNHENERLAKSLSCSAKYYTPPMLSAQVKSSQPSHVQRKLKESCYQGSIVARSAYLFLLKLLNPSLSEYDDEVQSVVKLVVEDVSKVSVHSQICVICTWPFSVFGAAVVDPEQRKFLIWRIEEFSRVWPMHCFETVANFLKEIWGTQECPGVGWNALLDRQCLKHLFV</sequence>
<gene>
    <name evidence="1" type="ORF">Amon01_000961200</name>
</gene>
<dbReference type="AlphaFoldDB" id="A0A9W6T5V8"/>
<dbReference type="InterPro" id="IPR021858">
    <property type="entry name" value="Fun_TF"/>
</dbReference>
<dbReference type="Proteomes" id="UP001165063">
    <property type="component" value="Unassembled WGS sequence"/>
</dbReference>